<dbReference type="InterPro" id="IPR043502">
    <property type="entry name" value="DNA/RNA_pol_sf"/>
</dbReference>
<reference evidence="10" key="1">
    <citation type="submission" date="2025-08" db="UniProtKB">
        <authorList>
            <consortium name="RefSeq"/>
        </authorList>
    </citation>
    <scope>IDENTIFICATION</scope>
    <source>
        <tissue evidence="10">Whole sample</tissue>
    </source>
</reference>
<dbReference type="Pfam" id="PF17919">
    <property type="entry name" value="RT_RNaseH_2"/>
    <property type="match status" value="1"/>
</dbReference>
<dbReference type="PANTHER" id="PTHR37984:SF14">
    <property type="entry name" value="RIBONUCLEASE H"/>
    <property type="match status" value="1"/>
</dbReference>
<dbReference type="GO" id="GO:0008270">
    <property type="term" value="F:zinc ion binding"/>
    <property type="evidence" value="ECO:0007669"/>
    <property type="project" value="UniProtKB-KW"/>
</dbReference>
<dbReference type="InterPro" id="IPR000477">
    <property type="entry name" value="RT_dom"/>
</dbReference>
<sequence>MAGKIGRLEPFDSAIESWDSYHERLEQYFICNEVKAEKKVPVLLTLIGGNTYSLLRGLTRPKKPAEVSYGDLVATLRKHLCPKPLVIAERFRFHKREQEDGENILDYVAALRKLSEHCLFDEAILDDMLRDRLVCGLRNEHIQKKLLSEADLTCTSALDIAVAMETAARDATELQSKHNTSTSTSVHKLYTKKKTFGHGGTPRKFNPKEGKSCLRCNGDHNPQSCYYKDKECYNCHKRGHSKNACRSLRKNKKSIHMINDESDDDPIYIKTLERDINSMSKSDDVIKITPLVNSINLEMELDTGAAVSVIPEKIFMEKFPSVKMKPSDIVLKTYTGERMKPVGVADVDVKYQKQHKNLKLYVVRKAGVTLFGRDWLKHITLNWPEIKAFRVCKTDENLKTVLDKHASVFKDDWGTLKGIKAKLTVKPDAKPKFIKARQVPYALKPKVEVELDKLVKDGVLEKCNFSERATPIVPVCKKDGTVRVCGDFKVTLNPVLEVDQYPLPRIEDIFAALSGGAQFSKMDLKHAYLQMEVAEDSRPLLTINTEKGLYRYNRLVYGVASAPAIWQRSMDMVLQGIPGVKCIIDDMIITGKDDAEHLQNLDAVLGRLAEYGLRVNLDKCQFFKNNFSFCGHEIDRHGLHKTQKKIETVVNAPQPINVSELRSFLGIVNYYARFIPNLSSVLHPLYNLLEKDRKWCWTKDSDEAFKTVKKLITSDEILTHYDPNLPLCLATDASPYGLGAVMSHIMPNGEERPIAYASRSLSTSEKNYSQIEKEALGIIWGIKPFNTYVYGRHFRLITDHEPLISTFGPKKGIANTTAARLQRYALFLAGYNYDIVYRNTKKHGNADCLSRLPVKSESNQLADREEEAEVEMFHVSQLEHLPVKPEAIQRETSKDYLLSKVYDNVTRGWSVNSESKEMDPYFTRRSELTSHQNCLLWGIRVVIPPSLRSQVLDELHQGHIGVVKMKFLARSHVWWPGIDRDIELLTRSCAGCQAVKIAPPAAPIHPWEWPSRPWERIHIDFAGPFTNSMFLIIVDAYSKWSEVIPMKTTTSSQTIDVLRTVFARNGLPSQIVSDNGPQFTSEEFANFIKGNGIKHITSAPYHPSTNGLAERFVQSFKMSMKSSKKEGGSVVKKLSNFLMAYRNAPQCTTNESPAKLFMGRNLPSRLDLMKPDVRRKVEQRQCEVRERRHSVFRKFEPGDSVAVRDYRKNHSQWTSGTVTAQTGPLSYSVEVSPGVPWRRHADQLRSSNVPIQQDLNIQPSKTVASQQPLKPYLATQNSSVPNVEPQSLHPSSVQPSALSNQLVPESRYPSRIRKPPKHLNDYVP</sequence>
<dbReference type="PROSITE" id="PS50158">
    <property type="entry name" value="ZF_CCHC"/>
    <property type="match status" value="1"/>
</dbReference>
<dbReference type="SUPFAM" id="SSF53098">
    <property type="entry name" value="Ribonuclease H-like"/>
    <property type="match status" value="1"/>
</dbReference>
<keyword evidence="3" id="KW-0863">Zinc-finger</keyword>
<dbReference type="PROSITE" id="PS50878">
    <property type="entry name" value="RT_POL"/>
    <property type="match status" value="1"/>
</dbReference>
<dbReference type="Gene3D" id="1.10.340.70">
    <property type="match status" value="1"/>
</dbReference>
<organism evidence="9 10">
    <name type="scientific">Crassostrea virginica</name>
    <name type="common">Eastern oyster</name>
    <dbReference type="NCBI Taxonomy" id="6565"/>
    <lineage>
        <taxon>Eukaryota</taxon>
        <taxon>Metazoa</taxon>
        <taxon>Spiralia</taxon>
        <taxon>Lophotrochozoa</taxon>
        <taxon>Mollusca</taxon>
        <taxon>Bivalvia</taxon>
        <taxon>Autobranchia</taxon>
        <taxon>Pteriomorphia</taxon>
        <taxon>Ostreida</taxon>
        <taxon>Ostreoidea</taxon>
        <taxon>Ostreidae</taxon>
        <taxon>Crassostrea</taxon>
    </lineage>
</organism>
<evidence type="ECO:0000259" key="8">
    <source>
        <dbReference type="PROSITE" id="PS50994"/>
    </source>
</evidence>
<dbReference type="SUPFAM" id="SSF50630">
    <property type="entry name" value="Acid proteases"/>
    <property type="match status" value="1"/>
</dbReference>
<feature type="domain" description="Reverse transcriptase" evidence="7">
    <location>
        <begin position="456"/>
        <end position="634"/>
    </location>
</feature>
<dbReference type="Gene3D" id="3.10.20.370">
    <property type="match status" value="1"/>
</dbReference>
<dbReference type="SUPFAM" id="SSF56672">
    <property type="entry name" value="DNA/RNA polymerases"/>
    <property type="match status" value="1"/>
</dbReference>
<evidence type="ECO:0000259" key="7">
    <source>
        <dbReference type="PROSITE" id="PS50878"/>
    </source>
</evidence>
<dbReference type="CDD" id="cd09274">
    <property type="entry name" value="RNase_HI_RT_Ty3"/>
    <property type="match status" value="1"/>
</dbReference>
<dbReference type="Gene3D" id="3.30.70.270">
    <property type="match status" value="2"/>
</dbReference>
<name>A0A8B8BXN7_CRAVI</name>
<dbReference type="InterPro" id="IPR001995">
    <property type="entry name" value="Peptidase_A2_cat"/>
</dbReference>
<dbReference type="Gene3D" id="2.40.70.10">
    <property type="entry name" value="Acid Proteases"/>
    <property type="match status" value="1"/>
</dbReference>
<dbReference type="GeneID" id="111114149"/>
<dbReference type="OrthoDB" id="6220944at2759"/>
<evidence type="ECO:0000259" key="5">
    <source>
        <dbReference type="PROSITE" id="PS50158"/>
    </source>
</evidence>
<dbReference type="FunFam" id="1.10.340.70:FF:000003">
    <property type="entry name" value="Protein CBG25708"/>
    <property type="match status" value="1"/>
</dbReference>
<proteinExistence type="predicted"/>
<evidence type="ECO:0000256" key="3">
    <source>
        <dbReference type="PROSITE-ProRule" id="PRU00047"/>
    </source>
</evidence>
<dbReference type="Pfam" id="PF17921">
    <property type="entry name" value="Integrase_H2C2"/>
    <property type="match status" value="1"/>
</dbReference>
<dbReference type="Gene3D" id="3.10.10.10">
    <property type="entry name" value="HIV Type 1 Reverse Transcriptase, subunit A, domain 1"/>
    <property type="match status" value="1"/>
</dbReference>
<dbReference type="Pfam" id="PF00665">
    <property type="entry name" value="rve"/>
    <property type="match status" value="1"/>
</dbReference>
<feature type="domain" description="CCHC-type" evidence="5">
    <location>
        <begin position="232"/>
        <end position="247"/>
    </location>
</feature>
<dbReference type="RefSeq" id="XP_022308147.1">
    <property type="nucleotide sequence ID" value="XM_022452439.1"/>
</dbReference>
<dbReference type="Pfam" id="PF00077">
    <property type="entry name" value="RVP"/>
    <property type="match status" value="1"/>
</dbReference>
<dbReference type="GO" id="GO:0003676">
    <property type="term" value="F:nucleic acid binding"/>
    <property type="evidence" value="ECO:0007669"/>
    <property type="project" value="InterPro"/>
</dbReference>
<dbReference type="InterPro" id="IPR041588">
    <property type="entry name" value="Integrase_H2C2"/>
</dbReference>
<keyword evidence="2" id="KW-0695">RNA-directed DNA polymerase</keyword>
<dbReference type="FunFam" id="3.10.20.370:FF:000001">
    <property type="entry name" value="Retrovirus-related Pol polyprotein from transposon 17.6-like protein"/>
    <property type="match status" value="1"/>
</dbReference>
<dbReference type="InterPro" id="IPR021109">
    <property type="entry name" value="Peptidase_aspartic_dom_sf"/>
</dbReference>
<evidence type="ECO:0000256" key="2">
    <source>
        <dbReference type="ARBA" id="ARBA00022918"/>
    </source>
</evidence>
<dbReference type="InterPro" id="IPR012337">
    <property type="entry name" value="RNaseH-like_sf"/>
</dbReference>
<keyword evidence="2" id="KW-0548">Nucleotidyltransferase</keyword>
<accession>A0A8B8BXN7</accession>
<feature type="domain" description="Integrase catalytic" evidence="8">
    <location>
        <begin position="1009"/>
        <end position="1161"/>
    </location>
</feature>
<dbReference type="GO" id="GO:0004190">
    <property type="term" value="F:aspartic-type endopeptidase activity"/>
    <property type="evidence" value="ECO:0007669"/>
    <property type="project" value="InterPro"/>
</dbReference>
<evidence type="ECO:0000313" key="9">
    <source>
        <dbReference type="Proteomes" id="UP000694844"/>
    </source>
</evidence>
<keyword evidence="3" id="KW-0479">Metal-binding</keyword>
<dbReference type="InterPro" id="IPR041577">
    <property type="entry name" value="RT_RNaseH_2"/>
</dbReference>
<feature type="domain" description="Peptidase A2" evidence="6">
    <location>
        <begin position="297"/>
        <end position="375"/>
    </location>
</feature>
<dbReference type="InterPro" id="IPR050951">
    <property type="entry name" value="Retrovirus_Pol_polyprotein"/>
</dbReference>
<dbReference type="CDD" id="cd01647">
    <property type="entry name" value="RT_LTR"/>
    <property type="match status" value="1"/>
</dbReference>
<keyword evidence="9" id="KW-1185">Reference proteome</keyword>
<feature type="compositionally biased region" description="Polar residues" evidence="4">
    <location>
        <begin position="1276"/>
        <end position="1303"/>
    </location>
</feature>
<keyword evidence="2" id="KW-0808">Transferase</keyword>
<dbReference type="Proteomes" id="UP000694844">
    <property type="component" value="Chromosome 9"/>
</dbReference>
<keyword evidence="1" id="KW-0378">Hydrolase</keyword>
<dbReference type="InterPro" id="IPR036397">
    <property type="entry name" value="RNaseH_sf"/>
</dbReference>
<dbReference type="InterPro" id="IPR001878">
    <property type="entry name" value="Znf_CCHC"/>
</dbReference>
<dbReference type="KEGG" id="cvn:111114149"/>
<dbReference type="InterPro" id="IPR001584">
    <property type="entry name" value="Integrase_cat-core"/>
</dbReference>
<dbReference type="Gene3D" id="3.30.420.10">
    <property type="entry name" value="Ribonuclease H-like superfamily/Ribonuclease H"/>
    <property type="match status" value="1"/>
</dbReference>
<evidence type="ECO:0000256" key="1">
    <source>
        <dbReference type="ARBA" id="ARBA00022801"/>
    </source>
</evidence>
<evidence type="ECO:0000313" key="10">
    <source>
        <dbReference type="RefSeq" id="XP_022308147.1"/>
    </source>
</evidence>
<dbReference type="FunFam" id="3.30.420.10:FF:000063">
    <property type="entry name" value="Retrovirus-related Pol polyprotein from transposon 297-like Protein"/>
    <property type="match status" value="1"/>
</dbReference>
<dbReference type="PROSITE" id="PS50994">
    <property type="entry name" value="INTEGRASE"/>
    <property type="match status" value="1"/>
</dbReference>
<dbReference type="GO" id="GO:0015074">
    <property type="term" value="P:DNA integration"/>
    <property type="evidence" value="ECO:0007669"/>
    <property type="project" value="InterPro"/>
</dbReference>
<dbReference type="Pfam" id="PF00078">
    <property type="entry name" value="RVT_1"/>
    <property type="match status" value="1"/>
</dbReference>
<evidence type="ECO:0000259" key="6">
    <source>
        <dbReference type="PROSITE" id="PS50175"/>
    </source>
</evidence>
<dbReference type="PANTHER" id="PTHR37984">
    <property type="entry name" value="PROTEIN CBG26694"/>
    <property type="match status" value="1"/>
</dbReference>
<dbReference type="GO" id="GO:0006508">
    <property type="term" value="P:proteolysis"/>
    <property type="evidence" value="ECO:0007669"/>
    <property type="project" value="InterPro"/>
</dbReference>
<dbReference type="GO" id="GO:0003964">
    <property type="term" value="F:RNA-directed DNA polymerase activity"/>
    <property type="evidence" value="ECO:0007669"/>
    <property type="project" value="UniProtKB-KW"/>
</dbReference>
<protein>
    <submittedName>
        <fullName evidence="10">Uncharacterized protein K02A2.6-like</fullName>
    </submittedName>
</protein>
<dbReference type="FunFam" id="3.30.70.270:FF:000020">
    <property type="entry name" value="Transposon Tf2-6 polyprotein-like Protein"/>
    <property type="match status" value="1"/>
</dbReference>
<feature type="region of interest" description="Disordered" evidence="4">
    <location>
        <begin position="1276"/>
        <end position="1324"/>
    </location>
</feature>
<keyword evidence="3" id="KW-0862">Zinc</keyword>
<dbReference type="InterPro" id="IPR043128">
    <property type="entry name" value="Rev_trsase/Diguanyl_cyclase"/>
</dbReference>
<evidence type="ECO:0000256" key="4">
    <source>
        <dbReference type="SAM" id="MobiDB-lite"/>
    </source>
</evidence>
<dbReference type="PROSITE" id="PS50175">
    <property type="entry name" value="ASP_PROT_RETROV"/>
    <property type="match status" value="1"/>
</dbReference>
<gene>
    <name evidence="10" type="primary">LOC111114149</name>
</gene>
<dbReference type="InterPro" id="IPR018061">
    <property type="entry name" value="Retropepsins"/>
</dbReference>